<dbReference type="GO" id="GO:0005829">
    <property type="term" value="C:cytosol"/>
    <property type="evidence" value="ECO:0007669"/>
    <property type="project" value="TreeGrafter"/>
</dbReference>
<dbReference type="Gene3D" id="3.30.910.20">
    <property type="entry name" value="Skp domain"/>
    <property type="match status" value="2"/>
</dbReference>
<dbReference type="GO" id="GO:0051082">
    <property type="term" value="F:unfolded protein binding"/>
    <property type="evidence" value="ECO:0007669"/>
    <property type="project" value="InterPro"/>
</dbReference>
<dbReference type="PROSITE" id="PS51257">
    <property type="entry name" value="PROKAR_LIPOPROTEIN"/>
    <property type="match status" value="1"/>
</dbReference>
<keyword evidence="5" id="KW-1185">Reference proteome</keyword>
<evidence type="ECO:0000313" key="5">
    <source>
        <dbReference type="Proteomes" id="UP000198847"/>
    </source>
</evidence>
<organism evidence="4 5">
    <name type="scientific">Propionispora vibrioides</name>
    <dbReference type="NCBI Taxonomy" id="112903"/>
    <lineage>
        <taxon>Bacteria</taxon>
        <taxon>Bacillati</taxon>
        <taxon>Bacillota</taxon>
        <taxon>Negativicutes</taxon>
        <taxon>Selenomonadales</taxon>
        <taxon>Sporomusaceae</taxon>
        <taxon>Propionispora</taxon>
    </lineage>
</organism>
<comment type="similarity">
    <text evidence="1">Belongs to the Skp family.</text>
</comment>
<dbReference type="GO" id="GO:0050821">
    <property type="term" value="P:protein stabilization"/>
    <property type="evidence" value="ECO:0007669"/>
    <property type="project" value="TreeGrafter"/>
</dbReference>
<dbReference type="OrthoDB" id="1629141at2"/>
<dbReference type="SMART" id="SM00935">
    <property type="entry name" value="OmpH"/>
    <property type="match status" value="1"/>
</dbReference>
<reference evidence="4 5" key="1">
    <citation type="submission" date="2016-10" db="EMBL/GenBank/DDBJ databases">
        <authorList>
            <person name="de Groot N.N."/>
        </authorList>
    </citation>
    <scope>NUCLEOTIDE SEQUENCE [LARGE SCALE GENOMIC DNA]</scope>
    <source>
        <strain evidence="4 5">DSM 13305</strain>
    </source>
</reference>
<dbReference type="PANTHER" id="PTHR35089">
    <property type="entry name" value="CHAPERONE PROTEIN SKP"/>
    <property type="match status" value="1"/>
</dbReference>
<evidence type="ECO:0000256" key="1">
    <source>
        <dbReference type="ARBA" id="ARBA00009091"/>
    </source>
</evidence>
<dbReference type="InterPro" id="IPR024930">
    <property type="entry name" value="Skp_dom_sf"/>
</dbReference>
<name>A0A1H8S5D7_9FIRM</name>
<dbReference type="InterPro" id="IPR005632">
    <property type="entry name" value="Chaperone_Skp"/>
</dbReference>
<evidence type="ECO:0000256" key="3">
    <source>
        <dbReference type="SAM" id="SignalP"/>
    </source>
</evidence>
<dbReference type="AlphaFoldDB" id="A0A1H8S5D7"/>
<feature type="signal peptide" evidence="3">
    <location>
        <begin position="1"/>
        <end position="27"/>
    </location>
</feature>
<sequence length="139" mass="15486">MKRTMKTLLLLVAVVAAALLFSGCSSTQNVGVLDVNKVMTDSPKVKQFQDQLNTKGKELSDQLEKDKPNISAEEFQKRQEAAYNEFLKMKQDMEGQIDTSIKQTLEQVAKDKKMSIVLYKNGVAQGGTDITDEVISKLQ</sequence>
<gene>
    <name evidence="4" type="ORF">SAMN04490178_104205</name>
</gene>
<dbReference type="EMBL" id="FODY01000004">
    <property type="protein sequence ID" value="SEO73746.1"/>
    <property type="molecule type" value="Genomic_DNA"/>
</dbReference>
<dbReference type="Proteomes" id="UP000198847">
    <property type="component" value="Unassembled WGS sequence"/>
</dbReference>
<keyword evidence="2 3" id="KW-0732">Signal</keyword>
<dbReference type="Pfam" id="PF03938">
    <property type="entry name" value="OmpH"/>
    <property type="match status" value="1"/>
</dbReference>
<feature type="chain" id="PRO_5011611313" evidence="3">
    <location>
        <begin position="28"/>
        <end position="139"/>
    </location>
</feature>
<dbReference type="RefSeq" id="WP_091744620.1">
    <property type="nucleotide sequence ID" value="NZ_FODY01000004.1"/>
</dbReference>
<proteinExistence type="inferred from homology"/>
<evidence type="ECO:0000313" key="4">
    <source>
        <dbReference type="EMBL" id="SEO73746.1"/>
    </source>
</evidence>
<protein>
    <submittedName>
        <fullName evidence="4">Periplasmic chaperone for outer membrane proteins Skp</fullName>
    </submittedName>
</protein>
<dbReference type="STRING" id="112903.SAMN04490178_104205"/>
<dbReference type="PANTHER" id="PTHR35089:SF1">
    <property type="entry name" value="CHAPERONE PROTEIN SKP"/>
    <property type="match status" value="1"/>
</dbReference>
<accession>A0A1H8S5D7</accession>
<dbReference type="SUPFAM" id="SSF111384">
    <property type="entry name" value="OmpH-like"/>
    <property type="match status" value="1"/>
</dbReference>
<evidence type="ECO:0000256" key="2">
    <source>
        <dbReference type="ARBA" id="ARBA00022729"/>
    </source>
</evidence>